<evidence type="ECO:0000256" key="1">
    <source>
        <dbReference type="SAM" id="Coils"/>
    </source>
</evidence>
<evidence type="ECO:0000256" key="2">
    <source>
        <dbReference type="SAM" id="MobiDB-lite"/>
    </source>
</evidence>
<keyword evidence="1" id="KW-0175">Coiled coil</keyword>
<protein>
    <submittedName>
        <fullName evidence="3">Uncharacterized protein</fullName>
    </submittedName>
</protein>
<proteinExistence type="predicted"/>
<name>X0XEZ5_9ZZZZ</name>
<reference evidence="3" key="1">
    <citation type="journal article" date="2014" name="Front. Microbiol.">
        <title>High frequency of phylogenetically diverse reductive dehalogenase-homologous genes in deep subseafloor sedimentary metagenomes.</title>
        <authorList>
            <person name="Kawai M."/>
            <person name="Futagami T."/>
            <person name="Toyoda A."/>
            <person name="Takaki Y."/>
            <person name="Nishi S."/>
            <person name="Hori S."/>
            <person name="Arai W."/>
            <person name="Tsubouchi T."/>
            <person name="Morono Y."/>
            <person name="Uchiyama I."/>
            <person name="Ito T."/>
            <person name="Fujiyama A."/>
            <person name="Inagaki F."/>
            <person name="Takami H."/>
        </authorList>
    </citation>
    <scope>NUCLEOTIDE SEQUENCE</scope>
    <source>
        <strain evidence="3">Expedition CK06-06</strain>
    </source>
</reference>
<comment type="caution">
    <text evidence="3">The sequence shown here is derived from an EMBL/GenBank/DDBJ whole genome shotgun (WGS) entry which is preliminary data.</text>
</comment>
<dbReference type="Pfam" id="PF25623">
    <property type="entry name" value="T4_CASP"/>
    <property type="match status" value="1"/>
</dbReference>
<feature type="region of interest" description="Disordered" evidence="2">
    <location>
        <begin position="197"/>
        <end position="248"/>
    </location>
</feature>
<organism evidence="3">
    <name type="scientific">marine sediment metagenome</name>
    <dbReference type="NCBI Taxonomy" id="412755"/>
    <lineage>
        <taxon>unclassified sequences</taxon>
        <taxon>metagenomes</taxon>
        <taxon>ecological metagenomes</taxon>
    </lineage>
</organism>
<evidence type="ECO:0000313" key="3">
    <source>
        <dbReference type="EMBL" id="GAG23506.1"/>
    </source>
</evidence>
<feature type="coiled-coil region" evidence="1">
    <location>
        <begin position="114"/>
        <end position="141"/>
    </location>
</feature>
<feature type="compositionally biased region" description="Acidic residues" evidence="2">
    <location>
        <begin position="205"/>
        <end position="218"/>
    </location>
</feature>
<dbReference type="InterPro" id="IPR057966">
    <property type="entry name" value="T4_SCAF"/>
</dbReference>
<feature type="compositionally biased region" description="Basic and acidic residues" evidence="2">
    <location>
        <begin position="227"/>
        <end position="248"/>
    </location>
</feature>
<feature type="coiled-coil region" evidence="1">
    <location>
        <begin position="31"/>
        <end position="62"/>
    </location>
</feature>
<accession>X0XEZ5</accession>
<feature type="non-terminal residue" evidence="3">
    <location>
        <position position="248"/>
    </location>
</feature>
<dbReference type="EMBL" id="BARS01038516">
    <property type="protein sequence ID" value="GAG23506.1"/>
    <property type="molecule type" value="Genomic_DNA"/>
</dbReference>
<sequence length="248" mass="28820">MNKLLELLGVQKLEESEQEVIKEKLQTLIEVKAQELTESKLQEEKDKLIEAYEEKFDAYKEDITGKFSNFVDEILEQELQIPEKVLEYARKGELYSDLIEQFKVRLGVDEGLLDEEVKALLKEAREEIVKLRDELNESISDKLQTKQDATELAAEVYLHRKTSGLTESQKEHVIEMLDGITEREEIDRKFDVIVEAYNGNGKNGDDEDDDDDDDDEEENGKKKKKKNPFDKKDKNGDKKKDKEMKEDG</sequence>
<dbReference type="AlphaFoldDB" id="X0XEZ5"/>
<gene>
    <name evidence="3" type="ORF">S01H1_58930</name>
</gene>